<feature type="non-terminal residue" evidence="1">
    <location>
        <position position="154"/>
    </location>
</feature>
<comment type="caution">
    <text evidence="1">The sequence shown here is derived from an EMBL/GenBank/DDBJ whole genome shotgun (WGS) entry which is preliminary data.</text>
</comment>
<protein>
    <submittedName>
        <fullName evidence="1">Uncharacterized protein</fullName>
    </submittedName>
</protein>
<dbReference type="Proteomes" id="UP000696485">
    <property type="component" value="Unassembled WGS sequence"/>
</dbReference>
<evidence type="ECO:0000313" key="2">
    <source>
        <dbReference type="Proteomes" id="UP000696485"/>
    </source>
</evidence>
<sequence length="154" mass="16552">MAKKNLQPHVRPAAAAVKPSQLHVQHAAVAVECNQPLVHIILDLLNNAPSNQGPAADAVEHDQSDAVEHYQSDAVEHYQSDAVEHDQPLAQCDQPLAHFILDLPNNAPSNQGPAADAVEHDQLLAQCDQPLTRFILDLPNNALNNQGSGRLPTG</sequence>
<organism evidence="1 2">
    <name type="scientific">Podila minutissima</name>
    <dbReference type="NCBI Taxonomy" id="64525"/>
    <lineage>
        <taxon>Eukaryota</taxon>
        <taxon>Fungi</taxon>
        <taxon>Fungi incertae sedis</taxon>
        <taxon>Mucoromycota</taxon>
        <taxon>Mortierellomycotina</taxon>
        <taxon>Mortierellomycetes</taxon>
        <taxon>Mortierellales</taxon>
        <taxon>Mortierellaceae</taxon>
        <taxon>Podila</taxon>
    </lineage>
</organism>
<proteinExistence type="predicted"/>
<dbReference type="AlphaFoldDB" id="A0A9P5VG58"/>
<name>A0A9P5VG58_9FUNG</name>
<accession>A0A9P5VG58</accession>
<dbReference type="EMBL" id="JAAAUY010002437">
    <property type="protein sequence ID" value="KAF9312215.1"/>
    <property type="molecule type" value="Genomic_DNA"/>
</dbReference>
<keyword evidence="2" id="KW-1185">Reference proteome</keyword>
<evidence type="ECO:0000313" key="1">
    <source>
        <dbReference type="EMBL" id="KAF9312215.1"/>
    </source>
</evidence>
<gene>
    <name evidence="1" type="ORF">BG006_004414</name>
</gene>
<reference evidence="1" key="1">
    <citation type="journal article" date="2020" name="Fungal Divers.">
        <title>Resolving the Mortierellaceae phylogeny through synthesis of multi-gene phylogenetics and phylogenomics.</title>
        <authorList>
            <person name="Vandepol N."/>
            <person name="Liber J."/>
            <person name="Desiro A."/>
            <person name="Na H."/>
            <person name="Kennedy M."/>
            <person name="Barry K."/>
            <person name="Grigoriev I.V."/>
            <person name="Miller A.N."/>
            <person name="O'Donnell K."/>
            <person name="Stajich J.E."/>
            <person name="Bonito G."/>
        </authorList>
    </citation>
    <scope>NUCLEOTIDE SEQUENCE</scope>
    <source>
        <strain evidence="1">NVP1</strain>
    </source>
</reference>